<evidence type="ECO:0000259" key="2">
    <source>
        <dbReference type="Pfam" id="PF21671"/>
    </source>
</evidence>
<dbReference type="AlphaFoldDB" id="A0AAD7BLW3"/>
<evidence type="ECO:0000256" key="1">
    <source>
        <dbReference type="SAM" id="SignalP"/>
    </source>
</evidence>
<accession>A0AAD7BLW3</accession>
<sequence>MRFLLTIAALAVIAHGAIIEGLAPRTSRSPETVCACVSGSLVVRGVNCGTIDVKEEICTCVSVLTDFSRSTSCKPIRSGWKIGQSETITALTDKIHGCKPSDKRTCTHPAFSTPNCRRSDLCGYKCDDGYFSYNGECKRSLPSGTAGRGKRSSDTRVVDDYWGREAQKSCKTGWTACGIPGSSSSRAWECIDTSSDLESCGGCTADTISSLTGSTTGVDCTLIPDVADVACIKGKCAVRRCLPGFKVVGTACVEDASLFRVASSGL</sequence>
<dbReference type="InterPro" id="IPR038955">
    <property type="entry name" value="PriA/CPL1_fungi"/>
</dbReference>
<proteinExistence type="predicted"/>
<dbReference type="Proteomes" id="UP001221142">
    <property type="component" value="Unassembled WGS sequence"/>
</dbReference>
<gene>
    <name evidence="3" type="ORF">FB45DRAFT_924085</name>
</gene>
<dbReference type="PANTHER" id="PTHR35192:SF2">
    <property type="entry name" value="APPLE DOMAIN-CONTAINING PROTEIN"/>
    <property type="match status" value="1"/>
</dbReference>
<dbReference type="InterPro" id="IPR048661">
    <property type="entry name" value="CPL1-like"/>
</dbReference>
<name>A0AAD7BLW3_9AGAR</name>
<keyword evidence="1" id="KW-0732">Signal</keyword>
<dbReference type="Pfam" id="PF21671">
    <property type="entry name" value="CPL1-like"/>
    <property type="match status" value="1"/>
</dbReference>
<reference evidence="3" key="1">
    <citation type="submission" date="2023-03" db="EMBL/GenBank/DDBJ databases">
        <title>Massive genome expansion in bonnet fungi (Mycena s.s.) driven by repeated elements and novel gene families across ecological guilds.</title>
        <authorList>
            <consortium name="Lawrence Berkeley National Laboratory"/>
            <person name="Harder C.B."/>
            <person name="Miyauchi S."/>
            <person name="Viragh M."/>
            <person name="Kuo A."/>
            <person name="Thoen E."/>
            <person name="Andreopoulos B."/>
            <person name="Lu D."/>
            <person name="Skrede I."/>
            <person name="Drula E."/>
            <person name="Henrissat B."/>
            <person name="Morin E."/>
            <person name="Kohler A."/>
            <person name="Barry K."/>
            <person name="LaButti K."/>
            <person name="Morin E."/>
            <person name="Salamov A."/>
            <person name="Lipzen A."/>
            <person name="Mereny Z."/>
            <person name="Hegedus B."/>
            <person name="Baldrian P."/>
            <person name="Stursova M."/>
            <person name="Weitz H."/>
            <person name="Taylor A."/>
            <person name="Grigoriev I.V."/>
            <person name="Nagy L.G."/>
            <person name="Martin F."/>
            <person name="Kauserud H."/>
        </authorList>
    </citation>
    <scope>NUCLEOTIDE SEQUENCE</scope>
    <source>
        <strain evidence="3">9284</strain>
    </source>
</reference>
<comment type="caution">
    <text evidence="3">The sequence shown here is derived from an EMBL/GenBank/DDBJ whole genome shotgun (WGS) entry which is preliminary data.</text>
</comment>
<dbReference type="EMBL" id="JARKIF010000013">
    <property type="protein sequence ID" value="KAJ7624720.1"/>
    <property type="molecule type" value="Genomic_DNA"/>
</dbReference>
<evidence type="ECO:0000313" key="4">
    <source>
        <dbReference type="Proteomes" id="UP001221142"/>
    </source>
</evidence>
<feature type="domain" description="Protein CPL1-like" evidence="2">
    <location>
        <begin position="188"/>
        <end position="251"/>
    </location>
</feature>
<feature type="chain" id="PRO_5041910283" description="Protein CPL1-like domain-containing protein" evidence="1">
    <location>
        <begin position="17"/>
        <end position="266"/>
    </location>
</feature>
<feature type="signal peptide" evidence="1">
    <location>
        <begin position="1"/>
        <end position="16"/>
    </location>
</feature>
<organism evidence="3 4">
    <name type="scientific">Roridomyces roridus</name>
    <dbReference type="NCBI Taxonomy" id="1738132"/>
    <lineage>
        <taxon>Eukaryota</taxon>
        <taxon>Fungi</taxon>
        <taxon>Dikarya</taxon>
        <taxon>Basidiomycota</taxon>
        <taxon>Agaricomycotina</taxon>
        <taxon>Agaricomycetes</taxon>
        <taxon>Agaricomycetidae</taxon>
        <taxon>Agaricales</taxon>
        <taxon>Marasmiineae</taxon>
        <taxon>Mycenaceae</taxon>
        <taxon>Roridomyces</taxon>
    </lineage>
</organism>
<protein>
    <recommendedName>
        <fullName evidence="2">Protein CPL1-like domain-containing protein</fullName>
    </recommendedName>
</protein>
<evidence type="ECO:0000313" key="3">
    <source>
        <dbReference type="EMBL" id="KAJ7624720.1"/>
    </source>
</evidence>
<keyword evidence="4" id="KW-1185">Reference proteome</keyword>
<dbReference type="PANTHER" id="PTHR35192">
    <property type="entry name" value="PROTEIN, PUTATIVE-RELATED"/>
    <property type="match status" value="1"/>
</dbReference>